<dbReference type="PANTHER" id="PTHR37820:SF1">
    <property type="entry name" value="CELL DIVISION PROTEIN FTSQ"/>
    <property type="match status" value="1"/>
</dbReference>
<organism evidence="10 11">
    <name type="scientific">Scopulibacillus cellulosilyticus</name>
    <dbReference type="NCBI Taxonomy" id="2665665"/>
    <lineage>
        <taxon>Bacteria</taxon>
        <taxon>Bacillati</taxon>
        <taxon>Bacillota</taxon>
        <taxon>Bacilli</taxon>
        <taxon>Bacillales</taxon>
        <taxon>Sporolactobacillaceae</taxon>
        <taxon>Scopulibacillus</taxon>
    </lineage>
</organism>
<keyword evidence="6 8" id="KW-0472">Membrane</keyword>
<dbReference type="InterPro" id="IPR005548">
    <property type="entry name" value="Cell_div_FtsQ/DivIB_C"/>
</dbReference>
<keyword evidence="3 8" id="KW-0132">Cell division</keyword>
<evidence type="ECO:0000256" key="5">
    <source>
        <dbReference type="ARBA" id="ARBA00022989"/>
    </source>
</evidence>
<dbReference type="InterPro" id="IPR026580">
    <property type="entry name" value="DivIB"/>
</dbReference>
<proteinExistence type="inferred from homology"/>
<comment type="function">
    <text evidence="8">Cell division protein that may be involved in stabilizing or promoting the assembly of the division complex.</text>
</comment>
<feature type="transmembrane region" description="Helical" evidence="8">
    <location>
        <begin position="28"/>
        <end position="45"/>
    </location>
</feature>
<dbReference type="PROSITE" id="PS51779">
    <property type="entry name" value="POTRA"/>
    <property type="match status" value="1"/>
</dbReference>
<evidence type="ECO:0000256" key="2">
    <source>
        <dbReference type="ARBA" id="ARBA00022475"/>
    </source>
</evidence>
<dbReference type="Pfam" id="PF08478">
    <property type="entry name" value="POTRA_1"/>
    <property type="match status" value="1"/>
</dbReference>
<evidence type="ECO:0000256" key="3">
    <source>
        <dbReference type="ARBA" id="ARBA00022618"/>
    </source>
</evidence>
<keyword evidence="2 8" id="KW-1003">Cell membrane</keyword>
<evidence type="ECO:0000313" key="10">
    <source>
        <dbReference type="EMBL" id="MFC7392464.1"/>
    </source>
</evidence>
<evidence type="ECO:0000256" key="7">
    <source>
        <dbReference type="ARBA" id="ARBA00023306"/>
    </source>
</evidence>
<accession>A0ABW2PSS8</accession>
<evidence type="ECO:0000256" key="4">
    <source>
        <dbReference type="ARBA" id="ARBA00022692"/>
    </source>
</evidence>
<dbReference type="GO" id="GO:0051301">
    <property type="term" value="P:cell division"/>
    <property type="evidence" value="ECO:0007669"/>
    <property type="project" value="UniProtKB-KW"/>
</dbReference>
<evidence type="ECO:0000259" key="9">
    <source>
        <dbReference type="PROSITE" id="PS51779"/>
    </source>
</evidence>
<comment type="similarity">
    <text evidence="8">Belongs to the FtsQ/DivIB family. DivIB subfamily.</text>
</comment>
<keyword evidence="11" id="KW-1185">Reference proteome</keyword>
<keyword evidence="5 8" id="KW-1133">Transmembrane helix</keyword>
<evidence type="ECO:0000313" key="11">
    <source>
        <dbReference type="Proteomes" id="UP001596505"/>
    </source>
</evidence>
<dbReference type="Proteomes" id="UP001596505">
    <property type="component" value="Unassembled WGS sequence"/>
</dbReference>
<keyword evidence="7 8" id="KW-0131">Cell cycle</keyword>
<dbReference type="Gene3D" id="3.10.20.310">
    <property type="entry name" value="membrane protein fhac"/>
    <property type="match status" value="1"/>
</dbReference>
<evidence type="ECO:0000256" key="1">
    <source>
        <dbReference type="ARBA" id="ARBA00004370"/>
    </source>
</evidence>
<comment type="subcellular location">
    <subcellularLocation>
        <location evidence="8">Cell membrane</location>
        <topology evidence="8">Single-pass type II membrane protein</topology>
    </subcellularLocation>
    <subcellularLocation>
        <location evidence="1">Membrane</location>
    </subcellularLocation>
    <text evidence="8">Localizes to the division septum.</text>
</comment>
<dbReference type="InterPro" id="IPR034746">
    <property type="entry name" value="POTRA"/>
</dbReference>
<gene>
    <name evidence="8" type="primary">divIB</name>
    <name evidence="10" type="ORF">ACFQRG_05655</name>
</gene>
<dbReference type="InterPro" id="IPR050487">
    <property type="entry name" value="FtsQ_DivIB"/>
</dbReference>
<feature type="domain" description="POTRA" evidence="9">
    <location>
        <begin position="50"/>
        <end position="118"/>
    </location>
</feature>
<dbReference type="EMBL" id="JBHTCO010000004">
    <property type="protein sequence ID" value="MFC7392464.1"/>
    <property type="molecule type" value="Genomic_DNA"/>
</dbReference>
<name>A0ABW2PSS8_9BACL</name>
<protein>
    <recommendedName>
        <fullName evidence="8">Cell division protein DivIB</fullName>
    </recommendedName>
</protein>
<dbReference type="HAMAP" id="MF_00912">
    <property type="entry name" value="DivIB"/>
    <property type="match status" value="1"/>
</dbReference>
<evidence type="ECO:0000256" key="8">
    <source>
        <dbReference type="HAMAP-Rule" id="MF_00912"/>
    </source>
</evidence>
<sequence length="253" mass="29038">MTDKKVIPIEDRIPKLKEQRKQKSNRRFIFYIIIFFILILVVIYLQSPLSTVHNIEVEGQHFIDNKKIIKASGLTTKDHYWDINTGDVEKKIKKLPTVSSAHVTKVFPNKVTISVNEYHRIAYLKKDDKYIPILENGALLTKKNDSHLPINAPILIDWKNNSKLKKMAEQLSKTPSSIISEISEIYPDSSDSDSDSIIVYMNDGFKVLADISSFSEKMTEYPNLVKKLPKNAQGVIHLQVGSYFEPYKKDKGK</sequence>
<comment type="caution">
    <text evidence="10">The sequence shown here is derived from an EMBL/GenBank/DDBJ whole genome shotgun (WGS) entry which is preliminary data.</text>
</comment>
<dbReference type="Gene3D" id="3.40.50.10960">
    <property type="match status" value="1"/>
</dbReference>
<dbReference type="PANTHER" id="PTHR37820">
    <property type="entry name" value="CELL DIVISION PROTEIN DIVIB"/>
    <property type="match status" value="1"/>
</dbReference>
<dbReference type="RefSeq" id="WP_380964600.1">
    <property type="nucleotide sequence ID" value="NZ_JBHTCO010000004.1"/>
</dbReference>
<dbReference type="InterPro" id="IPR013685">
    <property type="entry name" value="POTRA_FtsQ_type"/>
</dbReference>
<dbReference type="Pfam" id="PF03799">
    <property type="entry name" value="FtsQ_DivIB_C"/>
    <property type="match status" value="1"/>
</dbReference>
<evidence type="ECO:0000256" key="6">
    <source>
        <dbReference type="ARBA" id="ARBA00023136"/>
    </source>
</evidence>
<reference evidence="11" key="1">
    <citation type="journal article" date="2019" name="Int. J. Syst. Evol. Microbiol.">
        <title>The Global Catalogue of Microorganisms (GCM) 10K type strain sequencing project: providing services to taxonomists for standard genome sequencing and annotation.</title>
        <authorList>
            <consortium name="The Broad Institute Genomics Platform"/>
            <consortium name="The Broad Institute Genome Sequencing Center for Infectious Disease"/>
            <person name="Wu L."/>
            <person name="Ma J."/>
        </authorList>
    </citation>
    <scope>NUCLEOTIDE SEQUENCE [LARGE SCALE GENOMIC DNA]</scope>
    <source>
        <strain evidence="11">CGMCC 1.16305</strain>
    </source>
</reference>
<keyword evidence="4 8" id="KW-0812">Transmembrane</keyword>